<evidence type="ECO:0000313" key="3">
    <source>
        <dbReference type="EMBL" id="MFC3194712.1"/>
    </source>
</evidence>
<name>A0ABV7JH36_9GAMM</name>
<evidence type="ECO:0000259" key="2">
    <source>
        <dbReference type="Pfam" id="PF13511"/>
    </source>
</evidence>
<sequence>MRNSVLLMIVISAFSATSASAQVYKWVDEHGVTHYSQTKPAADAQEIKVKGMKSEKDRDSYANSNVVTYGTTSPSTIDVDCEKAVRNSSQLMVEELKASSSGNNNPFVDVLTDPKFIIDTIAECNREVQDPAKAAIWLCQQNATTAKAVELCER</sequence>
<comment type="caution">
    <text evidence="3">The sequence shown here is derived from an EMBL/GenBank/DDBJ whole genome shotgun (WGS) entry which is preliminary data.</text>
</comment>
<reference evidence="4" key="1">
    <citation type="journal article" date="2019" name="Int. J. Syst. Evol. Microbiol.">
        <title>The Global Catalogue of Microorganisms (GCM) 10K type strain sequencing project: providing services to taxonomists for standard genome sequencing and annotation.</title>
        <authorList>
            <consortium name="The Broad Institute Genomics Platform"/>
            <consortium name="The Broad Institute Genome Sequencing Center for Infectious Disease"/>
            <person name="Wu L."/>
            <person name="Ma J."/>
        </authorList>
    </citation>
    <scope>NUCLEOTIDE SEQUENCE [LARGE SCALE GENOMIC DNA]</scope>
    <source>
        <strain evidence="4">KCTC 42953</strain>
    </source>
</reference>
<accession>A0ABV7JH36</accession>
<evidence type="ECO:0000256" key="1">
    <source>
        <dbReference type="SAM" id="SignalP"/>
    </source>
</evidence>
<keyword evidence="1" id="KW-0732">Signal</keyword>
<feature type="domain" description="DUF4124" evidence="2">
    <location>
        <begin position="13"/>
        <end position="53"/>
    </location>
</feature>
<dbReference type="RefSeq" id="WP_157892729.1">
    <property type="nucleotide sequence ID" value="NZ_JBHRTS010000005.1"/>
</dbReference>
<evidence type="ECO:0000313" key="4">
    <source>
        <dbReference type="Proteomes" id="UP001595533"/>
    </source>
</evidence>
<dbReference type="EMBL" id="JBHRTS010000005">
    <property type="protein sequence ID" value="MFC3194712.1"/>
    <property type="molecule type" value="Genomic_DNA"/>
</dbReference>
<feature type="chain" id="PRO_5046791234" evidence="1">
    <location>
        <begin position="22"/>
        <end position="154"/>
    </location>
</feature>
<keyword evidence="4" id="KW-1185">Reference proteome</keyword>
<gene>
    <name evidence="3" type="ORF">ACFODZ_10725</name>
</gene>
<proteinExistence type="predicted"/>
<dbReference type="Pfam" id="PF13511">
    <property type="entry name" value="DUF4124"/>
    <property type="match status" value="1"/>
</dbReference>
<organism evidence="3 4">
    <name type="scientific">Marinicella sediminis</name>
    <dbReference type="NCBI Taxonomy" id="1792834"/>
    <lineage>
        <taxon>Bacteria</taxon>
        <taxon>Pseudomonadati</taxon>
        <taxon>Pseudomonadota</taxon>
        <taxon>Gammaproteobacteria</taxon>
        <taxon>Lysobacterales</taxon>
        <taxon>Marinicellaceae</taxon>
        <taxon>Marinicella</taxon>
    </lineage>
</organism>
<dbReference type="InterPro" id="IPR025392">
    <property type="entry name" value="DUF4124"/>
</dbReference>
<dbReference type="Proteomes" id="UP001595533">
    <property type="component" value="Unassembled WGS sequence"/>
</dbReference>
<protein>
    <submittedName>
        <fullName evidence="3">DUF4124 domain-containing protein</fullName>
    </submittedName>
</protein>
<feature type="signal peptide" evidence="1">
    <location>
        <begin position="1"/>
        <end position="21"/>
    </location>
</feature>